<name>A0A938X577_9FIRM</name>
<keyword evidence="4" id="KW-0288">FMN</keyword>
<keyword evidence="5" id="KW-0249">Electron transport</keyword>
<evidence type="ECO:0000256" key="5">
    <source>
        <dbReference type="ARBA" id="ARBA00022982"/>
    </source>
</evidence>
<gene>
    <name evidence="7" type="ORF">H6A12_01050</name>
</gene>
<comment type="caution">
    <text evidence="7">The sequence shown here is derived from an EMBL/GenBank/DDBJ whole genome shotgun (WGS) entry which is preliminary data.</text>
</comment>
<dbReference type="GO" id="GO:0005886">
    <property type="term" value="C:plasma membrane"/>
    <property type="evidence" value="ECO:0007669"/>
    <property type="project" value="InterPro"/>
</dbReference>
<dbReference type="InterPro" id="IPR010209">
    <property type="entry name" value="Ion_transpt_RnfG/RsxG"/>
</dbReference>
<evidence type="ECO:0000313" key="7">
    <source>
        <dbReference type="EMBL" id="MBM6919754.1"/>
    </source>
</evidence>
<keyword evidence="1" id="KW-0813">Transport</keyword>
<dbReference type="Pfam" id="PF04205">
    <property type="entry name" value="FMN_bind"/>
    <property type="match status" value="1"/>
</dbReference>
<evidence type="ECO:0000256" key="3">
    <source>
        <dbReference type="ARBA" id="ARBA00022630"/>
    </source>
</evidence>
<sequence length="186" mass="18850">MYKSIVKPTLTLTLIAVIVGALLALTYQLTGVGNASTGIAADKLAEYQPTVLPSSSKLVQANVTSETAGFLGAYVDEGGTGCAINISAKGYHGNDSLNLLIGFDQNGAIAGIYAISTQETPGVGTKATEPDYLSAYIGKTAPVTVAKDGSGDIDAIANATVSSTAVGDAVNQAFAIYEELKGELGL</sequence>
<dbReference type="SMART" id="SM00900">
    <property type="entry name" value="FMN_bind"/>
    <property type="match status" value="1"/>
</dbReference>
<keyword evidence="8" id="KW-1185">Reference proteome</keyword>
<dbReference type="EMBL" id="JACJKY010000001">
    <property type="protein sequence ID" value="MBM6919754.1"/>
    <property type="molecule type" value="Genomic_DNA"/>
</dbReference>
<feature type="domain" description="FMN-binding" evidence="6">
    <location>
        <begin position="90"/>
        <end position="177"/>
    </location>
</feature>
<evidence type="ECO:0000313" key="8">
    <source>
        <dbReference type="Proteomes" id="UP000774750"/>
    </source>
</evidence>
<organism evidence="7 8">
    <name type="scientific">Merdimmobilis hominis</name>
    <dbReference type="NCBI Taxonomy" id="2897707"/>
    <lineage>
        <taxon>Bacteria</taxon>
        <taxon>Bacillati</taxon>
        <taxon>Bacillota</taxon>
        <taxon>Clostridia</taxon>
        <taxon>Eubacteriales</taxon>
        <taxon>Oscillospiraceae</taxon>
        <taxon>Merdimmobilis</taxon>
    </lineage>
</organism>
<keyword evidence="2" id="KW-0597">Phosphoprotein</keyword>
<dbReference type="AlphaFoldDB" id="A0A938X577"/>
<evidence type="ECO:0000256" key="2">
    <source>
        <dbReference type="ARBA" id="ARBA00022553"/>
    </source>
</evidence>
<protein>
    <submittedName>
        <fullName evidence="7">FMN-binding protein</fullName>
    </submittedName>
</protein>
<dbReference type="PANTHER" id="PTHR36118:SF1">
    <property type="entry name" value="ION-TRANSLOCATING OXIDOREDUCTASE COMPLEX SUBUNIT G"/>
    <property type="match status" value="1"/>
</dbReference>
<dbReference type="InterPro" id="IPR007329">
    <property type="entry name" value="FMN-bd"/>
</dbReference>
<dbReference type="GO" id="GO:0010181">
    <property type="term" value="F:FMN binding"/>
    <property type="evidence" value="ECO:0007669"/>
    <property type="project" value="InterPro"/>
</dbReference>
<reference evidence="7" key="2">
    <citation type="journal article" date="2021" name="Sci. Rep.">
        <title>The distribution of antibiotic resistance genes in chicken gut microbiota commensals.</title>
        <authorList>
            <person name="Juricova H."/>
            <person name="Matiasovicova J."/>
            <person name="Kubasova T."/>
            <person name="Cejkova D."/>
            <person name="Rychlik I."/>
        </authorList>
    </citation>
    <scope>NUCLEOTIDE SEQUENCE</scope>
    <source>
        <strain evidence="7">An559</strain>
    </source>
</reference>
<proteinExistence type="predicted"/>
<keyword evidence="3" id="KW-0285">Flavoprotein</keyword>
<evidence type="ECO:0000256" key="1">
    <source>
        <dbReference type="ARBA" id="ARBA00022448"/>
    </source>
</evidence>
<evidence type="ECO:0000259" key="6">
    <source>
        <dbReference type="SMART" id="SM00900"/>
    </source>
</evidence>
<dbReference type="RefSeq" id="WP_204443840.1">
    <property type="nucleotide sequence ID" value="NZ_JACJKY010000001.1"/>
</dbReference>
<dbReference type="Proteomes" id="UP000774750">
    <property type="component" value="Unassembled WGS sequence"/>
</dbReference>
<accession>A0A938X577</accession>
<dbReference type="PANTHER" id="PTHR36118">
    <property type="entry name" value="ION-TRANSLOCATING OXIDOREDUCTASE COMPLEX SUBUNIT G"/>
    <property type="match status" value="1"/>
</dbReference>
<dbReference type="GO" id="GO:0022900">
    <property type="term" value="P:electron transport chain"/>
    <property type="evidence" value="ECO:0007669"/>
    <property type="project" value="InterPro"/>
</dbReference>
<dbReference type="GO" id="GO:0009055">
    <property type="term" value="F:electron transfer activity"/>
    <property type="evidence" value="ECO:0007669"/>
    <property type="project" value="InterPro"/>
</dbReference>
<evidence type="ECO:0000256" key="4">
    <source>
        <dbReference type="ARBA" id="ARBA00022643"/>
    </source>
</evidence>
<reference evidence="7" key="1">
    <citation type="submission" date="2020-08" db="EMBL/GenBank/DDBJ databases">
        <authorList>
            <person name="Cejkova D."/>
            <person name="Kubasova T."/>
            <person name="Jahodarova E."/>
            <person name="Rychlik I."/>
        </authorList>
    </citation>
    <scope>NUCLEOTIDE SEQUENCE</scope>
    <source>
        <strain evidence="7">An559</strain>
    </source>
</reference>